<evidence type="ECO:0000256" key="8">
    <source>
        <dbReference type="ARBA" id="ARBA00023098"/>
    </source>
</evidence>
<comment type="similarity">
    <text evidence="3">Belongs to the 3-hydroxyacyl-CoA dehydrogenase family.</text>
</comment>
<dbReference type="PANTHER" id="PTHR43561">
    <property type="match status" value="1"/>
</dbReference>
<sequence length="328" mass="35549">MALFVGLRGCARVCAVQQGLLTRSFSSSAPALENKKDVIGVVGLGLMGHGIAQVAAASGYQVRALEMNSDFLQTGLGRIRGSLEKVYKKKFENPEDALHAFNETYGRITPTTHMSDLSDCDLVVEATTENLDLKHSVFSALHEVVKPSCIFASNTSSLSITEIAAGSGRPELTLGMHFFNPVQIMKLVEVIEGEQTTPEAFALAHAFVKDIKKIPVKCKDSPGFIVNRLLVPYLAQAVALYERGEASIVDIDAGMKFGAGHPMGPIMLADYVGLDTTLFILEGWVKNHPNEPAFFIPESLKQKVAEGKFGRKSGEGYYKWNGDAPVVE</sequence>
<feature type="domain" description="3-hydroxyacyl-CoA dehydrogenase NAD binding" evidence="14">
    <location>
        <begin position="39"/>
        <end position="220"/>
    </location>
</feature>
<dbReference type="InterPro" id="IPR052242">
    <property type="entry name" value="Mito_3-hydroxyacyl-CoA_DH"/>
</dbReference>
<dbReference type="EMBL" id="HBKR01033337">
    <property type="protein sequence ID" value="CAE2330293.1"/>
    <property type="molecule type" value="Transcribed_RNA"/>
</dbReference>
<feature type="binding site" evidence="12">
    <location>
        <position position="156"/>
    </location>
    <ligand>
        <name>CoA</name>
        <dbReference type="ChEBI" id="CHEBI:57287"/>
    </ligand>
</feature>
<dbReference type="AlphaFoldDB" id="A0A7S4PD71"/>
<dbReference type="InterPro" id="IPR036291">
    <property type="entry name" value="NAD(P)-bd_dom_sf"/>
</dbReference>
<evidence type="ECO:0000256" key="2">
    <source>
        <dbReference type="ARBA" id="ARBA00005005"/>
    </source>
</evidence>
<dbReference type="FunFam" id="3.40.50.720:FF:000009">
    <property type="entry name" value="Fatty oxidation complex, alpha subunit"/>
    <property type="match status" value="1"/>
</dbReference>
<dbReference type="InterPro" id="IPR006180">
    <property type="entry name" value="3-OHacyl-CoA_DH_CS"/>
</dbReference>
<evidence type="ECO:0000256" key="7">
    <source>
        <dbReference type="ARBA" id="ARBA00023027"/>
    </source>
</evidence>
<evidence type="ECO:0000256" key="10">
    <source>
        <dbReference type="ARBA" id="ARBA00049556"/>
    </source>
</evidence>
<dbReference type="InterPro" id="IPR006176">
    <property type="entry name" value="3-OHacyl-CoA_DH_NAD-bd"/>
</dbReference>
<organism evidence="15">
    <name type="scientific">Paramoeba aestuarina</name>
    <dbReference type="NCBI Taxonomy" id="180227"/>
    <lineage>
        <taxon>Eukaryota</taxon>
        <taxon>Amoebozoa</taxon>
        <taxon>Discosea</taxon>
        <taxon>Flabellinia</taxon>
        <taxon>Dactylopodida</taxon>
        <taxon>Paramoebidae</taxon>
        <taxon>Paramoeba</taxon>
    </lineage>
</organism>
<evidence type="ECO:0000259" key="14">
    <source>
        <dbReference type="Pfam" id="PF02737"/>
    </source>
</evidence>
<evidence type="ECO:0000256" key="1">
    <source>
        <dbReference type="ARBA" id="ARBA00004305"/>
    </source>
</evidence>
<dbReference type="Pfam" id="PF00725">
    <property type="entry name" value="3HCDH"/>
    <property type="match status" value="1"/>
</dbReference>
<protein>
    <recommendedName>
        <fullName evidence="4">3-hydroxyacyl-CoA dehydrogenase</fullName>
        <ecNumber evidence="4">1.1.1.35</ecNumber>
    </recommendedName>
</protein>
<accession>A0A7S4PD71</accession>
<dbReference type="Gene3D" id="3.40.50.720">
    <property type="entry name" value="NAD(P)-binding Rossmann-like Domain"/>
    <property type="match status" value="1"/>
</dbReference>
<evidence type="ECO:0000313" key="15">
    <source>
        <dbReference type="EMBL" id="CAE2330293.1"/>
    </source>
</evidence>
<comment type="pathway">
    <text evidence="2">Lipid metabolism; fatty acid beta-oxidation.</text>
</comment>
<evidence type="ECO:0000256" key="3">
    <source>
        <dbReference type="ARBA" id="ARBA00009463"/>
    </source>
</evidence>
<feature type="domain" description="3-hydroxyacyl-CoA dehydrogenase C-terminal" evidence="13">
    <location>
        <begin position="223"/>
        <end position="320"/>
    </location>
</feature>
<dbReference type="InterPro" id="IPR013328">
    <property type="entry name" value="6PGD_dom2"/>
</dbReference>
<reference evidence="15" key="1">
    <citation type="submission" date="2021-01" db="EMBL/GenBank/DDBJ databases">
        <authorList>
            <person name="Corre E."/>
            <person name="Pelletier E."/>
            <person name="Niang G."/>
            <person name="Scheremetjew M."/>
            <person name="Finn R."/>
            <person name="Kale V."/>
            <person name="Holt S."/>
            <person name="Cochrane G."/>
            <person name="Meng A."/>
            <person name="Brown T."/>
            <person name="Cohen L."/>
        </authorList>
    </citation>
    <scope>NUCLEOTIDE SEQUENCE</scope>
    <source>
        <strain evidence="15">SoJaBio B1-5/56/2</strain>
    </source>
</reference>
<keyword evidence="5" id="KW-0276">Fatty acid metabolism</keyword>
<dbReference type="PROSITE" id="PS00067">
    <property type="entry name" value="3HCDH"/>
    <property type="match status" value="1"/>
</dbReference>
<evidence type="ECO:0000256" key="6">
    <source>
        <dbReference type="ARBA" id="ARBA00023002"/>
    </source>
</evidence>
<evidence type="ECO:0000256" key="5">
    <source>
        <dbReference type="ARBA" id="ARBA00022832"/>
    </source>
</evidence>
<keyword evidence="6" id="KW-0560">Oxidoreductase</keyword>
<dbReference type="PIRSF" id="PIRSF000105">
    <property type="entry name" value="HCDH"/>
    <property type="match status" value="1"/>
</dbReference>
<keyword evidence="9" id="KW-0496">Mitochondrion</keyword>
<evidence type="ECO:0000256" key="9">
    <source>
        <dbReference type="ARBA" id="ARBA00023128"/>
    </source>
</evidence>
<dbReference type="SUPFAM" id="SSF51735">
    <property type="entry name" value="NAD(P)-binding Rossmann-fold domains"/>
    <property type="match status" value="1"/>
</dbReference>
<dbReference type="InterPro" id="IPR006108">
    <property type="entry name" value="3HC_DH_C"/>
</dbReference>
<feature type="binding site" evidence="12">
    <location>
        <position position="89"/>
    </location>
    <ligand>
        <name>CoA</name>
        <dbReference type="ChEBI" id="CHEBI:57287"/>
    </ligand>
</feature>
<dbReference type="GO" id="GO:0006635">
    <property type="term" value="P:fatty acid beta-oxidation"/>
    <property type="evidence" value="ECO:0007669"/>
    <property type="project" value="TreeGrafter"/>
</dbReference>
<dbReference type="Pfam" id="PF02737">
    <property type="entry name" value="3HCDH_N"/>
    <property type="match status" value="1"/>
</dbReference>
<dbReference type="GO" id="GO:0003857">
    <property type="term" value="F:(3S)-3-hydroxyacyl-CoA dehydrogenase (NAD+) activity"/>
    <property type="evidence" value="ECO:0007669"/>
    <property type="project" value="UniProtKB-EC"/>
</dbReference>
<dbReference type="InterPro" id="IPR008927">
    <property type="entry name" value="6-PGluconate_DH-like_C_sf"/>
</dbReference>
<name>A0A7S4PD71_9EUKA</name>
<dbReference type="PANTHER" id="PTHR43561:SF3">
    <property type="entry name" value="HYDROXYACYL-COENZYME A DEHYDROGENASE, MITOCHONDRIAL"/>
    <property type="match status" value="1"/>
</dbReference>
<feature type="site" description="Important for catalytic activity" evidence="11">
    <location>
        <position position="177"/>
    </location>
</feature>
<keyword evidence="8" id="KW-0443">Lipid metabolism</keyword>
<keyword evidence="7" id="KW-0520">NAD</keyword>
<dbReference type="EC" id="1.1.1.35" evidence="4"/>
<evidence type="ECO:0000256" key="12">
    <source>
        <dbReference type="PIRSR" id="PIRSR000105-3"/>
    </source>
</evidence>
<comment type="subcellular location">
    <subcellularLocation>
        <location evidence="1">Mitochondrion matrix</location>
    </subcellularLocation>
</comment>
<dbReference type="GO" id="GO:0005759">
    <property type="term" value="C:mitochondrial matrix"/>
    <property type="evidence" value="ECO:0007669"/>
    <property type="project" value="UniProtKB-SubCell"/>
</dbReference>
<dbReference type="InterPro" id="IPR022694">
    <property type="entry name" value="3-OHacyl-CoA_DH"/>
</dbReference>
<evidence type="ECO:0000259" key="13">
    <source>
        <dbReference type="Pfam" id="PF00725"/>
    </source>
</evidence>
<dbReference type="SUPFAM" id="SSF48179">
    <property type="entry name" value="6-phosphogluconate dehydrogenase C-terminal domain-like"/>
    <property type="match status" value="1"/>
</dbReference>
<comment type="catalytic activity">
    <reaction evidence="10">
        <text>a (3S)-3-hydroxyacyl-CoA + NAD(+) = a 3-oxoacyl-CoA + NADH + H(+)</text>
        <dbReference type="Rhea" id="RHEA:22432"/>
        <dbReference type="ChEBI" id="CHEBI:15378"/>
        <dbReference type="ChEBI" id="CHEBI:57318"/>
        <dbReference type="ChEBI" id="CHEBI:57540"/>
        <dbReference type="ChEBI" id="CHEBI:57945"/>
        <dbReference type="ChEBI" id="CHEBI:90726"/>
        <dbReference type="EC" id="1.1.1.35"/>
    </reaction>
</comment>
<feature type="binding site" evidence="12">
    <location>
        <position position="82"/>
    </location>
    <ligand>
        <name>CoA</name>
        <dbReference type="ChEBI" id="CHEBI:57287"/>
    </ligand>
</feature>
<evidence type="ECO:0000256" key="4">
    <source>
        <dbReference type="ARBA" id="ARBA00013000"/>
    </source>
</evidence>
<dbReference type="Gene3D" id="1.10.1040.10">
    <property type="entry name" value="N-(1-d-carboxylethyl)-l-norvaline Dehydrogenase, domain 2"/>
    <property type="match status" value="1"/>
</dbReference>
<gene>
    <name evidence="15" type="ORF">NAES01612_LOCUS21849</name>
</gene>
<dbReference type="GO" id="GO:0070403">
    <property type="term" value="F:NAD+ binding"/>
    <property type="evidence" value="ECO:0007669"/>
    <property type="project" value="InterPro"/>
</dbReference>
<proteinExistence type="inferred from homology"/>
<evidence type="ECO:0000256" key="11">
    <source>
        <dbReference type="PIRSR" id="PIRSR000105-1"/>
    </source>
</evidence>